<dbReference type="InterPro" id="IPR051625">
    <property type="entry name" value="Signaling_Regulatory_Domain"/>
</dbReference>
<proteinExistence type="predicted"/>
<evidence type="ECO:0000256" key="5">
    <source>
        <dbReference type="ARBA" id="ARBA00022490"/>
    </source>
</evidence>
<dbReference type="InterPro" id="IPR019775">
    <property type="entry name" value="WD40_repeat_CS"/>
</dbReference>
<keyword evidence="6" id="KW-0597">Phosphoprotein</keyword>
<dbReference type="Gene3D" id="3.30.2410.10">
    <property type="entry name" value="Hect, E3 ligase catalytic domain"/>
    <property type="match status" value="1"/>
</dbReference>
<feature type="compositionally biased region" description="Basic and acidic residues" evidence="14">
    <location>
        <begin position="285"/>
        <end position="304"/>
    </location>
</feature>
<accession>A0A7J8IKI8</accession>
<dbReference type="EMBL" id="JACASE010000003">
    <property type="protein sequence ID" value="KAF6484848.1"/>
    <property type="molecule type" value="Genomic_DNA"/>
</dbReference>
<feature type="compositionally biased region" description="Low complexity" evidence="14">
    <location>
        <begin position="724"/>
        <end position="735"/>
    </location>
</feature>
<dbReference type="GO" id="GO:0005737">
    <property type="term" value="C:cytoplasm"/>
    <property type="evidence" value="ECO:0007669"/>
    <property type="project" value="UniProtKB-SubCell"/>
</dbReference>
<feature type="region of interest" description="Disordered" evidence="14">
    <location>
        <begin position="715"/>
        <end position="775"/>
    </location>
</feature>
<dbReference type="PROSITE" id="PS50012">
    <property type="entry name" value="RCC1_3"/>
    <property type="match status" value="7"/>
</dbReference>
<keyword evidence="7 12" id="KW-0853">WD repeat</keyword>
<dbReference type="PROSITE" id="PS50237">
    <property type="entry name" value="HECT"/>
    <property type="match status" value="1"/>
</dbReference>
<gene>
    <name evidence="17" type="ORF">HJG63_006213</name>
</gene>
<dbReference type="InterPro" id="IPR015943">
    <property type="entry name" value="WD40/YVTN_repeat-like_dom_sf"/>
</dbReference>
<dbReference type="InterPro" id="IPR043136">
    <property type="entry name" value="B30.2/SPRY_sf"/>
</dbReference>
<feature type="compositionally biased region" description="Basic and acidic residues" evidence="14">
    <location>
        <begin position="505"/>
        <end position="516"/>
    </location>
</feature>
<dbReference type="InterPro" id="IPR003877">
    <property type="entry name" value="SPRY_dom"/>
</dbReference>
<dbReference type="SUPFAM" id="SSF50985">
    <property type="entry name" value="RCC1/BLIP-II"/>
    <property type="match status" value="1"/>
</dbReference>
<dbReference type="Gene3D" id="2.130.10.10">
    <property type="entry name" value="YVTN repeat-like/Quinoprotein amine dehydrogenase"/>
    <property type="match status" value="1"/>
</dbReference>
<feature type="repeat" description="RCC1" evidence="13">
    <location>
        <begin position="2018"/>
        <end position="2069"/>
    </location>
</feature>
<dbReference type="Gene3D" id="3.30.2160.10">
    <property type="entry name" value="Hect, E3 ligase catalytic domain"/>
    <property type="match status" value="1"/>
</dbReference>
<dbReference type="InterPro" id="IPR013320">
    <property type="entry name" value="ConA-like_dom_sf"/>
</dbReference>
<dbReference type="PANTHER" id="PTHR22872:SF6">
    <property type="entry name" value="E3 UBIQUITIN-PROTEIN LIGASE HERC1-RELATED"/>
    <property type="match status" value="1"/>
</dbReference>
<feature type="repeat" description="RCC1" evidence="13">
    <location>
        <begin position="1858"/>
        <end position="1912"/>
    </location>
</feature>
<dbReference type="PROSITE" id="PS50294">
    <property type="entry name" value="WD_REPEATS_REGION"/>
    <property type="match status" value="3"/>
</dbReference>
<dbReference type="InterPro" id="IPR009091">
    <property type="entry name" value="RCC1/BLIP-II"/>
</dbReference>
<dbReference type="SUPFAM" id="SSF49899">
    <property type="entry name" value="Concanavalin A-like lectins/glucanases"/>
    <property type="match status" value="1"/>
</dbReference>
<evidence type="ECO:0000256" key="9">
    <source>
        <dbReference type="ARBA" id="ARBA00022737"/>
    </source>
</evidence>
<evidence type="ECO:0000256" key="2">
    <source>
        <dbReference type="ARBA" id="ARBA00004496"/>
    </source>
</evidence>
<dbReference type="CDD" id="cd14401">
    <property type="entry name" value="UBA_HERC1"/>
    <property type="match status" value="1"/>
</dbReference>
<dbReference type="EC" id="2.3.2.26" evidence="4"/>
<dbReference type="InterPro" id="IPR058923">
    <property type="entry name" value="RCC1-like_dom"/>
</dbReference>
<feature type="repeat" description="WD" evidence="12">
    <location>
        <begin position="1555"/>
        <end position="1596"/>
    </location>
</feature>
<dbReference type="InterPro" id="IPR035768">
    <property type="entry name" value="SPRY_HERC1"/>
</dbReference>
<dbReference type="InterPro" id="IPR036322">
    <property type="entry name" value="WD40_repeat_dom_sf"/>
</dbReference>
<feature type="domain" description="B30.2/SPRY" evidence="15">
    <location>
        <begin position="35"/>
        <end position="216"/>
    </location>
</feature>
<dbReference type="InterPro" id="IPR000408">
    <property type="entry name" value="Reg_chr_condens"/>
</dbReference>
<comment type="catalytic activity">
    <reaction evidence="1">
        <text>S-ubiquitinyl-[E2 ubiquitin-conjugating enzyme]-L-cysteine + [acceptor protein]-L-lysine = [E2 ubiquitin-conjugating enzyme]-L-cysteine + N(6)-ubiquitinyl-[acceptor protein]-L-lysine.</text>
        <dbReference type="EC" id="2.3.2.26"/>
    </reaction>
</comment>
<dbReference type="Gene3D" id="2.130.10.30">
    <property type="entry name" value="Regulator of chromosome condensation 1/beta-lactamase-inhibitor protein II"/>
    <property type="match status" value="1"/>
</dbReference>
<evidence type="ECO:0000256" key="7">
    <source>
        <dbReference type="ARBA" id="ARBA00022574"/>
    </source>
</evidence>
<keyword evidence="18" id="KW-1185">Reference proteome</keyword>
<dbReference type="CDD" id="cd00078">
    <property type="entry name" value="HECTc"/>
    <property type="match status" value="1"/>
</dbReference>
<evidence type="ECO:0000256" key="3">
    <source>
        <dbReference type="ARBA" id="ARBA00004906"/>
    </source>
</evidence>
<comment type="caution">
    <text evidence="17">The sequence shown here is derived from an EMBL/GenBank/DDBJ whole genome shotgun (WGS) entry which is preliminary data.</text>
</comment>
<feature type="repeat" description="RCC1" evidence="13">
    <location>
        <begin position="1913"/>
        <end position="1964"/>
    </location>
</feature>
<protein>
    <recommendedName>
        <fullName evidence="4">HECT-type E3 ubiquitin transferase</fullName>
        <ecNumber evidence="4">2.3.2.26</ecNumber>
    </recommendedName>
</protein>
<dbReference type="PROSITE" id="PS00678">
    <property type="entry name" value="WD_REPEATS_1"/>
    <property type="match status" value="1"/>
</dbReference>
<dbReference type="Gene3D" id="3.90.1750.10">
    <property type="entry name" value="Hect, E3 ligase catalytic domains"/>
    <property type="match status" value="1"/>
</dbReference>
<dbReference type="Proteomes" id="UP000593571">
    <property type="component" value="Unassembled WGS sequence"/>
</dbReference>
<keyword evidence="5" id="KW-0963">Cytoplasm</keyword>
<evidence type="ECO:0000313" key="17">
    <source>
        <dbReference type="EMBL" id="KAF6484848.1"/>
    </source>
</evidence>
<organism evidence="17 18">
    <name type="scientific">Rousettus aegyptiacus</name>
    <name type="common">Egyptian fruit bat</name>
    <name type="synonym">Pteropus aegyptiacus</name>
    <dbReference type="NCBI Taxonomy" id="9407"/>
    <lineage>
        <taxon>Eukaryota</taxon>
        <taxon>Metazoa</taxon>
        <taxon>Chordata</taxon>
        <taxon>Craniata</taxon>
        <taxon>Vertebrata</taxon>
        <taxon>Euteleostomi</taxon>
        <taxon>Mammalia</taxon>
        <taxon>Eutheria</taxon>
        <taxon>Laurasiatheria</taxon>
        <taxon>Chiroptera</taxon>
        <taxon>Yinpterochiroptera</taxon>
        <taxon>Pteropodoidea</taxon>
        <taxon>Pteropodidae</taxon>
        <taxon>Rousettinae</taxon>
        <taxon>Rousettus</taxon>
    </lineage>
</organism>
<evidence type="ECO:0000259" key="15">
    <source>
        <dbReference type="PROSITE" id="PS50188"/>
    </source>
</evidence>
<dbReference type="SMART" id="SM00449">
    <property type="entry name" value="SPRY"/>
    <property type="match status" value="1"/>
</dbReference>
<reference evidence="17 18" key="1">
    <citation type="journal article" date="2020" name="Nature">
        <title>Six reference-quality genomes reveal evolution of bat adaptations.</title>
        <authorList>
            <person name="Jebb D."/>
            <person name="Huang Z."/>
            <person name="Pippel M."/>
            <person name="Hughes G.M."/>
            <person name="Lavrichenko K."/>
            <person name="Devanna P."/>
            <person name="Winkler S."/>
            <person name="Jermiin L.S."/>
            <person name="Skirmuntt E.C."/>
            <person name="Katzourakis A."/>
            <person name="Burkitt-Gray L."/>
            <person name="Ray D.A."/>
            <person name="Sullivan K.A.M."/>
            <person name="Roscito J.G."/>
            <person name="Kirilenko B.M."/>
            <person name="Davalos L.M."/>
            <person name="Corthals A.P."/>
            <person name="Power M.L."/>
            <person name="Jones G."/>
            <person name="Ransome R.D."/>
            <person name="Dechmann D.K.N."/>
            <person name="Locatelli A.G."/>
            <person name="Puechmaille S.J."/>
            <person name="Fedrigo O."/>
            <person name="Jarvis E.D."/>
            <person name="Hiller M."/>
            <person name="Vernes S.C."/>
            <person name="Myers E.W."/>
            <person name="Teeling E.C."/>
        </authorList>
    </citation>
    <scope>NUCLEOTIDE SEQUENCE [LARGE SCALE GENOMIC DNA]</scope>
    <source>
        <strain evidence="17">MRouAeg1</strain>
        <tissue evidence="17">Muscle</tissue>
    </source>
</reference>
<dbReference type="PROSITE" id="PS00626">
    <property type="entry name" value="RCC1_2"/>
    <property type="match status" value="2"/>
</dbReference>
<feature type="compositionally biased region" description="Low complexity" evidence="14">
    <location>
        <begin position="649"/>
        <end position="692"/>
    </location>
</feature>
<dbReference type="InterPro" id="IPR000569">
    <property type="entry name" value="HECT_dom"/>
</dbReference>
<dbReference type="SUPFAM" id="SSF56204">
    <property type="entry name" value="Hect, E3 ligase catalytic domain"/>
    <property type="match status" value="1"/>
</dbReference>
<dbReference type="PROSITE" id="PS50082">
    <property type="entry name" value="WD_REPEATS_2"/>
    <property type="match status" value="3"/>
</dbReference>
<dbReference type="FunFam" id="2.130.10.30:FF:000001">
    <property type="entry name" value="LOW QUALITY PROTEIN: probable E3 ubiquitin-protein ligase HERC1"/>
    <property type="match status" value="1"/>
</dbReference>
<dbReference type="PANTHER" id="PTHR22872">
    <property type="entry name" value="BTK-BINDING PROTEIN-RELATED"/>
    <property type="match status" value="1"/>
</dbReference>
<feature type="repeat" description="RCC1" evidence="13">
    <location>
        <begin position="1965"/>
        <end position="2016"/>
    </location>
</feature>
<keyword evidence="10 11" id="KW-0833">Ubl conjugation pathway</keyword>
<dbReference type="SMART" id="SM00119">
    <property type="entry name" value="HECTc"/>
    <property type="match status" value="1"/>
</dbReference>
<dbReference type="Pfam" id="PF25390">
    <property type="entry name" value="WD40_RLD"/>
    <property type="match status" value="1"/>
</dbReference>
<dbReference type="Gene3D" id="2.60.120.920">
    <property type="match status" value="1"/>
</dbReference>
<dbReference type="PRINTS" id="PR00633">
    <property type="entry name" value="RCCNDNSATION"/>
</dbReference>
<evidence type="ECO:0000256" key="8">
    <source>
        <dbReference type="ARBA" id="ARBA00022679"/>
    </source>
</evidence>
<evidence type="ECO:0000256" key="10">
    <source>
        <dbReference type="ARBA" id="ARBA00022786"/>
    </source>
</evidence>
<feature type="domain" description="HECT" evidence="16">
    <location>
        <begin position="2313"/>
        <end position="2660"/>
    </location>
</feature>
<sequence>MAQVVERLFSLLSDCMWETPIAQAKHALQIKEKEQEIKLQQGELEEEDENLPIQEVSFDPEKAQCCLVENGQILTHGSGGKGYGLASTGVTSGCYQWKFYIVKENRGNEGTCVGVSRWPVHDFNHRTTSDMWLYRAYSGNLYHNGEQTLTLSSFTQGDFITCVLDMEARTISFGKNGEEPKLAFEDVDAAELYPCVMFYSSNPGEKVKICDMQMRGTPRDLLPGDPVCSPVAAVLAEATIQLIRILHRTDRWTYCINKKMMERLHKIKICIKEPGQKLKKSRSVQSREENEMREEKESKEEEKGKHNRHGLADLSEPQLRTLCIEVWPVLAVIGGVDAGLRVGGRCVHKQTGRHATLLGVVKEGSTSAKVQWDEAEITISFPTFWSPSDTPLYNLEPCEPLPFDVARFRGLTASVLLDLTYLTGIHEDMGKQSIKRHEKKHRHESEEKGDVEQKTESESALDMRTGLTSDDVKSQGTTSSKSENEIASFSLDPTLPGVESQHQIPEGKRKNHEHMSKNHDIAQSEIRAVQLSYLYLGAMKSLSALLGCSKYAELLLIPKVLAENGHNSDCASSPVVHEDVEMRAALQFLMRHMVKRAVMRSPIKRALGLADLERAQAMIYKLVVHGLLEDQFGGKMKQEIDQQAEESDQAQQAQTPVTTSPSASSTTSFMSSSLEDTTTATTPVTDTETVPASESPGVMPLSLLRQMFSSYPTTTVLPTRRAQTPPISSLPTSPSDEVGRRQSLTSPDSQSARPANRTALSDPSSRLSTSPPPPAIAVPLLEMGFSLRQIAKAMEATGARGEADAQNITVLAMWMIEHPGHEDEEEPQSGNTADSRHGAAVLGSGGKSNDPCYLQSPGDIPSADAAEMEEGFSESPDNLDHTENAASGSGPPARGRSAVTRRHKFDLAARTLLARAAGLYRSVQAHRNQSRREGISLQQDPGALYDFNLDEELEIDLDDEAMEAMFGQDLTSENDILGMWIPEHVCESEDREEVVVCELCECSVVSFNQHMKRNHPGCGRSANRQGYRSNGSYVDGWFGGECGSGNPYYLLCGSCREKYLALKTKSKTTSSERYKGQAPDLIGKQDSVYEEDWDMLDVDEDEKLTGEEEFELLAGPLGLNDRRIVPEPVQFPDSDPLGASVAMVTATNSMEETLMQIGCHGSVEKSSSGRITLGPLELANALAACCLSSRLSSQHRQWAAQQLVRTLAAHDRDNQTTPQTLADMGGDLRKCSFIKLEAHQNRVMTCVWCNKKGLLATSGNDGTIRVWNVTKKQYSLQQTCVFNRLEGDTEESLGSPSDPSFSPVSWSISGKYLAGALEKMVNIWQVNGGKGLVDIQPHWVSSLAWPEEAPTTAWSGESPELLLVGRMDGSLGLIEVVDASTMYRRELEHCYRKDVSVTCIAWFSEDRPFAVGYFDGKLLLGTKEPLEKGGIVLIDAHKDTLVSMKWDPTGHILMTCAKEENVKLWGPISGCWRCLHSLCHPSIVNGIAWCSLPGKGSKLHLLMATGCQSGLVCVWRIPQDTVQTSVASSEGWWDQESNCQDGYRPPAGAKCVYQLRGHITPVRTVAFSSDGLALVSGGLGGLMNIWSLRDGSVLQTVVIGSGAIQTTVWIPDVGVAACSNRSKDVLVVNCTAEWTAANHVLATCRTALKQQGILGLNMAPCMRAFLERLPMMLQEQYAYEKPHVVCGDQLVHSPYMQCLASLAVGLHLDQLLCNPPVPPHHQNCLPDPASWNPNEWAWLECFSTTIKAAEALTNGAQFPESFTVPDLEPVPEDELVFLMDNSKWINGMDEQIMSWATSRPEDWHLGGKCDVYLWGAGRHGQLAEAGRNVMVPAAAPSFSQAQQVICGQNCTFVIQANGTVLACGEGSYGRLGQGNSDDLHVLTVISALQGFVVTQLVTSCGSDGHSMALTESGEVFSWGDGDYGKLGHGNSDRQRRPRQIEALQGEEVVQMSCGFKHSAVVTSDGKLFTFGNGDYGRLGLGNTSNKKLPERVTALEGYQIGQVACGLNHTLAVSADGSMVWAFGDGDYGKLGLGNSTAKSSPQKVDVLCGIGIKKVACGTQFSVALTKDGHVYTFGQDRLIGLPEGRARNHNRPQQIPVLAGVVIEDVAVGAEHTLALASTGDVYAWGSNSEGQLGLGHTNHVREPTLVTVLQGKNVRQISAGRCHSAAWTAPPVPPRAPGVSVPLQLGLPDAVPPQYGALREVSIHTARARLRLLYHFSDLMYSSWRLLNLSPNNQNSASHYNAGTWGIVQGQLRPLLAPRVYTLPMVRSIGKTMVQGKNYGPQITVKRISTRGRKCKPIFVQIARQVVKLNASDLRLPSRAWKVKLVGEGADDAGGVFDDTITEMCQELETGIVDLLIPSPNATAEVGYNRDRFLFNPSACLDEHLMQFKFLGILMGVAIRTKKPLDLHLAPLVWKQLCCVPLTLEDLEEVDLLYVQTLNSILHIEDSGITEESFHEMIPLDSFVGQSADGKMVPIIPGGNSIPLTFSNRKEYVERAIEYRLHEMDRQVAAVREGMSWIIPVPLLSLLTAKQLEQMVCGMPEISVEVLKKVVRYREVDEQHQLVQWFWHTLEEFSNEERVLFMRFVSGRSRLPANTADISQRFQIMKVDRPYDSLPTSQTCFFQLRLPPYSSQLVMAERLRYAINNCRSIDMDNYMLSRNVDNAEGSDTDY</sequence>
<feature type="repeat" description="WD" evidence="12">
    <location>
        <begin position="1236"/>
        <end position="1277"/>
    </location>
</feature>
<dbReference type="InterPro" id="IPR001680">
    <property type="entry name" value="WD40_rpt"/>
</dbReference>
<evidence type="ECO:0000256" key="11">
    <source>
        <dbReference type="PROSITE-ProRule" id="PRU00104"/>
    </source>
</evidence>
<name>A0A7J8IKI8_ROUAE</name>
<dbReference type="InterPro" id="IPR001870">
    <property type="entry name" value="B30.2/SPRY"/>
</dbReference>
<feature type="repeat" description="WD" evidence="12">
    <location>
        <begin position="1434"/>
        <end position="1465"/>
    </location>
</feature>
<keyword evidence="8" id="KW-0808">Transferase</keyword>
<dbReference type="SMART" id="SM00320">
    <property type="entry name" value="WD40"/>
    <property type="match status" value="5"/>
</dbReference>
<dbReference type="InterPro" id="IPR035983">
    <property type="entry name" value="Hect_E3_ubiquitin_ligase"/>
</dbReference>
<evidence type="ECO:0000256" key="13">
    <source>
        <dbReference type="PROSITE-ProRule" id="PRU00235"/>
    </source>
</evidence>
<feature type="region of interest" description="Disordered" evidence="14">
    <location>
        <begin position="278"/>
        <end position="311"/>
    </location>
</feature>
<dbReference type="PROSITE" id="PS50188">
    <property type="entry name" value="B302_SPRY"/>
    <property type="match status" value="1"/>
</dbReference>
<dbReference type="FunFam" id="2.130.10.10:FF:000148">
    <property type="entry name" value="probable E3 ubiquitin-protein ligase HERC1 isoform X1"/>
    <property type="match status" value="1"/>
</dbReference>
<feature type="compositionally biased region" description="Basic and acidic residues" evidence="14">
    <location>
        <begin position="443"/>
        <end position="457"/>
    </location>
</feature>
<dbReference type="Pfam" id="PF00622">
    <property type="entry name" value="SPRY"/>
    <property type="match status" value="1"/>
</dbReference>
<feature type="region of interest" description="Disordered" evidence="14">
    <location>
        <begin position="431"/>
        <end position="516"/>
    </location>
</feature>
<evidence type="ECO:0000313" key="18">
    <source>
        <dbReference type="Proteomes" id="UP000593571"/>
    </source>
</evidence>
<feature type="repeat" description="RCC1" evidence="13">
    <location>
        <begin position="2070"/>
        <end position="2121"/>
    </location>
</feature>
<dbReference type="Pfam" id="PF00400">
    <property type="entry name" value="WD40"/>
    <property type="match status" value="3"/>
</dbReference>
<evidence type="ECO:0000259" key="16">
    <source>
        <dbReference type="PROSITE" id="PS50237"/>
    </source>
</evidence>
<feature type="compositionally biased region" description="Polar residues" evidence="14">
    <location>
        <begin position="742"/>
        <end position="753"/>
    </location>
</feature>
<dbReference type="GO" id="GO:0061630">
    <property type="term" value="F:ubiquitin protein ligase activity"/>
    <property type="evidence" value="ECO:0007669"/>
    <property type="project" value="UniProtKB-EC"/>
</dbReference>
<dbReference type="Pfam" id="PF00632">
    <property type="entry name" value="HECT"/>
    <property type="match status" value="1"/>
</dbReference>
<feature type="repeat" description="RCC1" evidence="13">
    <location>
        <begin position="2122"/>
        <end position="2173"/>
    </location>
</feature>
<evidence type="ECO:0000256" key="4">
    <source>
        <dbReference type="ARBA" id="ARBA00012485"/>
    </source>
</evidence>
<comment type="pathway">
    <text evidence="3">Protein modification; protein ubiquitination.</text>
</comment>
<comment type="subcellular location">
    <subcellularLocation>
        <location evidence="2">Cytoplasm</location>
    </subcellularLocation>
</comment>
<dbReference type="SUPFAM" id="SSF50978">
    <property type="entry name" value="WD40 repeat-like"/>
    <property type="match status" value="1"/>
</dbReference>
<dbReference type="FunFam" id="2.60.120.920:FF:000015">
    <property type="entry name" value="LOW QUALITY PROTEIN: probable E3 ubiquitin-protein ligase HERC1"/>
    <property type="match status" value="1"/>
</dbReference>
<evidence type="ECO:0000256" key="12">
    <source>
        <dbReference type="PROSITE-ProRule" id="PRU00221"/>
    </source>
</evidence>
<dbReference type="Pfam" id="PF00415">
    <property type="entry name" value="RCC1"/>
    <property type="match status" value="3"/>
</dbReference>
<dbReference type="FunFam" id="3.30.2410.10:FF:000006">
    <property type="entry name" value="probable E3 ubiquitin-protein ligase HERC1 isoform X2"/>
    <property type="match status" value="1"/>
</dbReference>
<feature type="compositionally biased region" description="Basic residues" evidence="14">
    <location>
        <begin position="433"/>
        <end position="442"/>
    </location>
</feature>
<feature type="repeat" description="RCC1" evidence="13">
    <location>
        <begin position="1809"/>
        <end position="1857"/>
    </location>
</feature>
<feature type="active site" description="Glycyl thioester intermediate" evidence="11">
    <location>
        <position position="2623"/>
    </location>
</feature>
<evidence type="ECO:0000256" key="14">
    <source>
        <dbReference type="SAM" id="MobiDB-lite"/>
    </source>
</evidence>
<evidence type="ECO:0000256" key="1">
    <source>
        <dbReference type="ARBA" id="ARBA00000885"/>
    </source>
</evidence>
<feature type="region of interest" description="Disordered" evidence="14">
    <location>
        <begin position="639"/>
        <end position="698"/>
    </location>
</feature>
<feature type="region of interest" description="Disordered" evidence="14">
    <location>
        <begin position="821"/>
        <end position="899"/>
    </location>
</feature>
<dbReference type="CDD" id="cd12881">
    <property type="entry name" value="SPRY_HERC1"/>
    <property type="match status" value="1"/>
</dbReference>
<keyword evidence="9" id="KW-0677">Repeat</keyword>
<evidence type="ECO:0000256" key="6">
    <source>
        <dbReference type="ARBA" id="ARBA00022553"/>
    </source>
</evidence>
<feature type="compositionally biased region" description="Polar residues" evidence="14">
    <location>
        <begin position="474"/>
        <end position="487"/>
    </location>
</feature>